<reference evidence="2 3" key="1">
    <citation type="submission" date="2024-03" db="EMBL/GenBank/DDBJ databases">
        <title>The Acrasis kona genome and developmental transcriptomes reveal deep origins of eukaryotic multicellular pathways.</title>
        <authorList>
            <person name="Sheikh S."/>
            <person name="Fu C.-J."/>
            <person name="Brown M.W."/>
            <person name="Baldauf S.L."/>
        </authorList>
    </citation>
    <scope>NUCLEOTIDE SEQUENCE [LARGE SCALE GENOMIC DNA]</scope>
    <source>
        <strain evidence="2 3">ATCC MYA-3509</strain>
    </source>
</reference>
<feature type="chain" id="PRO_5043733143" evidence="1">
    <location>
        <begin position="21"/>
        <end position="106"/>
    </location>
</feature>
<evidence type="ECO:0000313" key="3">
    <source>
        <dbReference type="Proteomes" id="UP001431209"/>
    </source>
</evidence>
<protein>
    <submittedName>
        <fullName evidence="2">Asparagine tRS</fullName>
    </submittedName>
</protein>
<dbReference type="EMBL" id="JAOPGA020000302">
    <property type="protein sequence ID" value="KAL0478063.1"/>
    <property type="molecule type" value="Genomic_DNA"/>
</dbReference>
<keyword evidence="1" id="KW-0732">Signal</keyword>
<accession>A0AAW2YMC3</accession>
<dbReference type="Proteomes" id="UP001431209">
    <property type="component" value="Unassembled WGS sequence"/>
</dbReference>
<name>A0AAW2YMC3_9EUKA</name>
<gene>
    <name evidence="2" type="ORF">AKO1_012908</name>
</gene>
<proteinExistence type="predicted"/>
<organism evidence="2 3">
    <name type="scientific">Acrasis kona</name>
    <dbReference type="NCBI Taxonomy" id="1008807"/>
    <lineage>
        <taxon>Eukaryota</taxon>
        <taxon>Discoba</taxon>
        <taxon>Heterolobosea</taxon>
        <taxon>Tetramitia</taxon>
        <taxon>Eutetramitia</taxon>
        <taxon>Acrasidae</taxon>
        <taxon>Acrasis</taxon>
    </lineage>
</organism>
<feature type="signal peptide" evidence="1">
    <location>
        <begin position="1"/>
        <end position="20"/>
    </location>
</feature>
<comment type="caution">
    <text evidence="2">The sequence shown here is derived from an EMBL/GenBank/DDBJ whole genome shotgun (WGS) entry which is preliminary data.</text>
</comment>
<evidence type="ECO:0000256" key="1">
    <source>
        <dbReference type="SAM" id="SignalP"/>
    </source>
</evidence>
<sequence>MIGKLLCLLVVLALALSVFAEEVVQEANAESQGLSINNNTAQHPVHFPRIPTRHSLSYKRKPRRSTLASRSQAHVAGRPGSVHWKTLNKGPGGVHWNTLKLGAVRW</sequence>
<evidence type="ECO:0000313" key="2">
    <source>
        <dbReference type="EMBL" id="KAL0478063.1"/>
    </source>
</evidence>
<keyword evidence="3" id="KW-1185">Reference proteome</keyword>
<dbReference type="AlphaFoldDB" id="A0AAW2YMC3"/>